<dbReference type="Proteomes" id="UP000198797">
    <property type="component" value="Unassembled WGS sequence"/>
</dbReference>
<evidence type="ECO:0000313" key="2">
    <source>
        <dbReference type="EMBL" id="SCF45367.1"/>
    </source>
</evidence>
<keyword evidence="1" id="KW-0472">Membrane</keyword>
<keyword evidence="3" id="KW-1185">Reference proteome</keyword>
<protein>
    <recommendedName>
        <fullName evidence="4">DUF4878 domain-containing protein</fullName>
    </recommendedName>
</protein>
<sequence>MARTVGAVATEADISTRGFLITIFGVAALLCCGVPASGFYLYRKDSRDEPAMRAAGDAYLSAVVRRDFGGAYDLLCAADRRRQSRAAWVDRATPGSGPTGFRITDVTIERPSETPTLRTVVAEVDYPDRAPRTVHLSVARQDGVWKVCSPEVP</sequence>
<gene>
    <name evidence="2" type="ORF">GA0070216_11841</name>
</gene>
<organism evidence="2 3">
    <name type="scientific">Micromonospora matsumotoense</name>
    <dbReference type="NCBI Taxonomy" id="121616"/>
    <lineage>
        <taxon>Bacteria</taxon>
        <taxon>Bacillati</taxon>
        <taxon>Actinomycetota</taxon>
        <taxon>Actinomycetes</taxon>
        <taxon>Micromonosporales</taxon>
        <taxon>Micromonosporaceae</taxon>
        <taxon>Micromonospora</taxon>
    </lineage>
</organism>
<proteinExistence type="predicted"/>
<keyword evidence="1" id="KW-1133">Transmembrane helix</keyword>
<dbReference type="STRING" id="121616.GA0070216_11841"/>
<evidence type="ECO:0000313" key="3">
    <source>
        <dbReference type="Proteomes" id="UP000198797"/>
    </source>
</evidence>
<accession>A0A1C5AJI2</accession>
<dbReference type="AlphaFoldDB" id="A0A1C5AJI2"/>
<evidence type="ECO:0008006" key="4">
    <source>
        <dbReference type="Google" id="ProtNLM"/>
    </source>
</evidence>
<reference evidence="3" key="1">
    <citation type="submission" date="2016-06" db="EMBL/GenBank/DDBJ databases">
        <authorList>
            <person name="Varghese N."/>
            <person name="Submissions Spin"/>
        </authorList>
    </citation>
    <scope>NUCLEOTIDE SEQUENCE [LARGE SCALE GENOMIC DNA]</scope>
    <source>
        <strain evidence="3">DSM 44100</strain>
    </source>
</reference>
<dbReference type="EMBL" id="FMCU01000018">
    <property type="protein sequence ID" value="SCF45367.1"/>
    <property type="molecule type" value="Genomic_DNA"/>
</dbReference>
<evidence type="ECO:0000256" key="1">
    <source>
        <dbReference type="SAM" id="Phobius"/>
    </source>
</evidence>
<keyword evidence="1" id="KW-0812">Transmembrane</keyword>
<name>A0A1C5AJI2_9ACTN</name>
<feature type="transmembrane region" description="Helical" evidence="1">
    <location>
        <begin position="20"/>
        <end position="42"/>
    </location>
</feature>